<dbReference type="GO" id="GO:0000027">
    <property type="term" value="P:ribosomal large subunit assembly"/>
    <property type="evidence" value="ECO:0007669"/>
    <property type="project" value="InterPro"/>
</dbReference>
<evidence type="ECO:0000256" key="2">
    <source>
        <dbReference type="ARBA" id="ARBA00010782"/>
    </source>
</evidence>
<evidence type="ECO:0000256" key="1">
    <source>
        <dbReference type="ARBA" id="ARBA00004604"/>
    </source>
</evidence>
<evidence type="ECO:0000256" key="6">
    <source>
        <dbReference type="RuleBase" id="RU367086"/>
    </source>
</evidence>
<keyword evidence="10" id="KW-1185">Reference proteome</keyword>
<feature type="compositionally biased region" description="Basic and acidic residues" evidence="7">
    <location>
        <begin position="289"/>
        <end position="309"/>
    </location>
</feature>
<reference evidence="9" key="1">
    <citation type="submission" date="2020-03" db="EMBL/GenBank/DDBJ databases">
        <authorList>
            <person name="Chebbi M.A."/>
            <person name="Drezen J.M."/>
        </authorList>
    </citation>
    <scope>NUCLEOTIDE SEQUENCE</scope>
    <source>
        <tissue evidence="9">Whole body</tissue>
    </source>
</reference>
<dbReference type="GO" id="GO:0000463">
    <property type="term" value="P:maturation of LSU-rRNA from tricistronic rRNA transcript (SSU-rRNA, 5.8S rRNA, LSU-rRNA)"/>
    <property type="evidence" value="ECO:0007669"/>
    <property type="project" value="TreeGrafter"/>
</dbReference>
<dbReference type="OrthoDB" id="407658at2759"/>
<dbReference type="PROSITE" id="PS50833">
    <property type="entry name" value="BRIX"/>
    <property type="match status" value="1"/>
</dbReference>
<evidence type="ECO:0000313" key="10">
    <source>
        <dbReference type="Proteomes" id="UP000729913"/>
    </source>
</evidence>
<dbReference type="Pfam" id="PF04427">
    <property type="entry name" value="Brix"/>
    <property type="match status" value="1"/>
</dbReference>
<keyword evidence="4 6" id="KW-0539">Nucleus</keyword>
<dbReference type="GO" id="GO:0019843">
    <property type="term" value="F:rRNA binding"/>
    <property type="evidence" value="ECO:0007669"/>
    <property type="project" value="UniProtKB-UniRule"/>
</dbReference>
<reference evidence="9" key="2">
    <citation type="submission" date="2021-04" db="EMBL/GenBank/DDBJ databases">
        <title>Genome-wide patterns of bracovirus chromosomal integration into multiple host tissues during parasitism.</title>
        <authorList>
            <person name="Chebbi M.A.C."/>
        </authorList>
    </citation>
    <scope>NUCLEOTIDE SEQUENCE</scope>
    <source>
        <tissue evidence="9">Whole body</tissue>
    </source>
</reference>
<gene>
    <name evidence="9" type="ORF">G9C98_007004</name>
</gene>
<dbReference type="PANTHER" id="PTHR12728">
    <property type="entry name" value="BRIX DOMAIN CONTAINING PROTEIN"/>
    <property type="match status" value="1"/>
</dbReference>
<dbReference type="EMBL" id="JAAOIC020000006">
    <property type="protein sequence ID" value="KAG8041700.1"/>
    <property type="molecule type" value="Genomic_DNA"/>
</dbReference>
<dbReference type="PANTHER" id="PTHR12728:SF0">
    <property type="entry name" value="RIBOSOME PRODUCTION FACTOR 2 HOMOLOG"/>
    <property type="match status" value="1"/>
</dbReference>
<evidence type="ECO:0000313" key="9">
    <source>
        <dbReference type="EMBL" id="KAG8041700.1"/>
    </source>
</evidence>
<evidence type="ECO:0000256" key="7">
    <source>
        <dbReference type="SAM" id="MobiDB-lite"/>
    </source>
</evidence>
<dbReference type="InterPro" id="IPR007109">
    <property type="entry name" value="Brix"/>
</dbReference>
<evidence type="ECO:0000256" key="3">
    <source>
        <dbReference type="ARBA" id="ARBA00020387"/>
    </source>
</evidence>
<evidence type="ECO:0000259" key="8">
    <source>
        <dbReference type="PROSITE" id="PS50833"/>
    </source>
</evidence>
<dbReference type="SMART" id="SM00879">
    <property type="entry name" value="Brix"/>
    <property type="match status" value="1"/>
</dbReference>
<proteinExistence type="inferred from homology"/>
<accession>A0A8J5UY72</accession>
<dbReference type="Proteomes" id="UP000729913">
    <property type="component" value="Unassembled WGS sequence"/>
</dbReference>
<comment type="subcellular location">
    <subcellularLocation>
        <location evidence="1 6">Nucleus</location>
        <location evidence="1 6">Nucleolus</location>
    </subcellularLocation>
</comment>
<sequence>MSITPRVVKPKSAKSKRAILKKEPKLIEDAKEAIFLKGQTASKYAFDAMKDLYKLKSPGGLIMQKKNDILPFENITPIEKFCKKYNAPLFMFVSNNKKRPHNLVMGRTFEHSLLDMIEFGVENYKGLNEFKTDKISSGLKPMLVFNGDLFENNDLYSKIKNLFIDMFQREVVDNIRLQGLEQVLSFTAVDGKIHLRNYKVLLKKSSTRVPRIELVEIGPSMDLIVRRSKLASDDLFKQSCRKPKEFKVKAKKNISGDNFGTKFGRIHLGVQHIDKIQTRKMKGLKKRKIVEGSDDKNKKAKLTNDNDKN</sequence>
<dbReference type="AlphaFoldDB" id="A0A8J5UY72"/>
<dbReference type="GO" id="GO:0005730">
    <property type="term" value="C:nucleolus"/>
    <property type="evidence" value="ECO:0007669"/>
    <property type="project" value="UniProtKB-SubCell"/>
</dbReference>
<organism evidence="9 10">
    <name type="scientific">Cotesia typhae</name>
    <dbReference type="NCBI Taxonomy" id="2053667"/>
    <lineage>
        <taxon>Eukaryota</taxon>
        <taxon>Metazoa</taxon>
        <taxon>Ecdysozoa</taxon>
        <taxon>Arthropoda</taxon>
        <taxon>Hexapoda</taxon>
        <taxon>Insecta</taxon>
        <taxon>Pterygota</taxon>
        <taxon>Neoptera</taxon>
        <taxon>Endopterygota</taxon>
        <taxon>Hymenoptera</taxon>
        <taxon>Apocrita</taxon>
        <taxon>Ichneumonoidea</taxon>
        <taxon>Braconidae</taxon>
        <taxon>Microgastrinae</taxon>
        <taxon>Cotesia</taxon>
    </lineage>
</organism>
<dbReference type="InterPro" id="IPR039770">
    <property type="entry name" value="Rpf2"/>
</dbReference>
<comment type="caution">
    <text evidence="9">The sequence shown here is derived from an EMBL/GenBank/DDBJ whole genome shotgun (WGS) entry which is preliminary data.</text>
</comment>
<feature type="domain" description="Brix" evidence="8">
    <location>
        <begin position="31"/>
        <end position="234"/>
    </location>
</feature>
<evidence type="ECO:0000256" key="4">
    <source>
        <dbReference type="ARBA" id="ARBA00023242"/>
    </source>
</evidence>
<evidence type="ECO:0000256" key="5">
    <source>
        <dbReference type="ARBA" id="ARBA00030889"/>
    </source>
</evidence>
<protein>
    <recommendedName>
        <fullName evidence="3 6">Ribosome production factor 2 homolog</fullName>
    </recommendedName>
    <alternativeName>
        <fullName evidence="5 6">Ribosome biogenesis protein RPF2 homolog</fullName>
    </alternativeName>
</protein>
<feature type="region of interest" description="Disordered" evidence="7">
    <location>
        <begin position="284"/>
        <end position="309"/>
    </location>
</feature>
<name>A0A8J5UY72_9HYME</name>
<comment type="similarity">
    <text evidence="2 6">Belongs to the RPF2 family.</text>
</comment>